<dbReference type="Pfam" id="PF19300">
    <property type="entry name" value="BPD_transp_1_N"/>
    <property type="match status" value="1"/>
</dbReference>
<feature type="transmembrane region" description="Helical" evidence="7">
    <location>
        <begin position="132"/>
        <end position="163"/>
    </location>
</feature>
<keyword evidence="4 7" id="KW-0812">Transmembrane</keyword>
<keyword evidence="5 7" id="KW-1133">Transmembrane helix</keyword>
<dbReference type="EMBL" id="AZCT01000001">
    <property type="protein sequence ID" value="KRK13568.1"/>
    <property type="molecule type" value="Genomic_DNA"/>
</dbReference>
<evidence type="ECO:0000256" key="6">
    <source>
        <dbReference type="ARBA" id="ARBA00023136"/>
    </source>
</evidence>
<accession>A0A0R1EW82</accession>
<evidence type="ECO:0000313" key="10">
    <source>
        <dbReference type="Proteomes" id="UP000051984"/>
    </source>
</evidence>
<reference evidence="9 10" key="1">
    <citation type="journal article" date="2015" name="Genome Announc.">
        <title>Expanding the biotechnology potential of lactobacilli through comparative genomics of 213 strains and associated genera.</title>
        <authorList>
            <person name="Sun Z."/>
            <person name="Harris H.M."/>
            <person name="McCann A."/>
            <person name="Guo C."/>
            <person name="Argimon S."/>
            <person name="Zhang W."/>
            <person name="Yang X."/>
            <person name="Jeffery I.B."/>
            <person name="Cooney J.C."/>
            <person name="Kagawa T.F."/>
            <person name="Liu W."/>
            <person name="Song Y."/>
            <person name="Salvetti E."/>
            <person name="Wrobel A."/>
            <person name="Rasinkangas P."/>
            <person name="Parkhill J."/>
            <person name="Rea M.C."/>
            <person name="O'Sullivan O."/>
            <person name="Ritari J."/>
            <person name="Douillard F.P."/>
            <person name="Paul Ross R."/>
            <person name="Yang R."/>
            <person name="Briner A.E."/>
            <person name="Felis G.E."/>
            <person name="de Vos W.M."/>
            <person name="Barrangou R."/>
            <person name="Klaenhammer T.R."/>
            <person name="Caufield P.W."/>
            <person name="Cui Y."/>
            <person name="Zhang H."/>
            <person name="O'Toole P.W."/>
        </authorList>
    </citation>
    <scope>NUCLEOTIDE SEQUENCE [LARGE SCALE GENOMIC DNA]</scope>
    <source>
        <strain evidence="9 10">DSM 20178</strain>
    </source>
</reference>
<dbReference type="NCBIfam" id="NF045472">
    <property type="entry name" value="Opp4B"/>
    <property type="match status" value="1"/>
</dbReference>
<feature type="transmembrane region" description="Helical" evidence="7">
    <location>
        <begin position="242"/>
        <end position="267"/>
    </location>
</feature>
<comment type="subcellular location">
    <subcellularLocation>
        <location evidence="1 7">Cell membrane</location>
        <topology evidence="1 7">Multi-pass membrane protein</topology>
    </subcellularLocation>
</comment>
<feature type="transmembrane region" description="Helical" evidence="7">
    <location>
        <begin position="99"/>
        <end position="120"/>
    </location>
</feature>
<keyword evidence="2 7" id="KW-0813">Transport</keyword>
<evidence type="ECO:0000256" key="2">
    <source>
        <dbReference type="ARBA" id="ARBA00022448"/>
    </source>
</evidence>
<feature type="transmembrane region" description="Helical" evidence="7">
    <location>
        <begin position="287"/>
        <end position="313"/>
    </location>
</feature>
<name>A0A0R1EW82_LACZE</name>
<dbReference type="SUPFAM" id="SSF161098">
    <property type="entry name" value="MetI-like"/>
    <property type="match status" value="1"/>
</dbReference>
<dbReference type="GO" id="GO:0055085">
    <property type="term" value="P:transmembrane transport"/>
    <property type="evidence" value="ECO:0007669"/>
    <property type="project" value="InterPro"/>
</dbReference>
<comment type="similarity">
    <text evidence="7">Belongs to the binding-protein-dependent transport system permease family.</text>
</comment>
<evidence type="ECO:0000256" key="5">
    <source>
        <dbReference type="ARBA" id="ARBA00022989"/>
    </source>
</evidence>
<sequence length="320" mass="35612">MWKTILRRILIMIPQLILLSVLVFVLSKMMPGDPLSGNFQQGQSAAQMAALRQQYGLNDPWYIQYFKWVGNMFHGDLGQSFVYKRSVTGLIGERAVNTFWLALMSTVILYVIAIPAGVIAGRYEGSKRDSAISVASFILMAVPPFVFYLLGLIFFGFFLQWFPTGGSVSSTYNPGTLGYVWDRIYHMILPALVAGIITTPSTIQYLRTGVIDNTHQDFVRTARSKGVPARVIFDKHILRNSLLPIAAFMGNQITSLLGGSVILETVFSYPGMGQLFVSSMTSRDYPVVISLVLLFGFLTLLGNLLSDIIMSIVDPRIRIE</sequence>
<feature type="transmembrane region" description="Helical" evidence="7">
    <location>
        <begin position="183"/>
        <end position="206"/>
    </location>
</feature>
<keyword evidence="3" id="KW-1003">Cell membrane</keyword>
<dbReference type="Pfam" id="PF00528">
    <property type="entry name" value="BPD_transp_1"/>
    <property type="match status" value="1"/>
</dbReference>
<evidence type="ECO:0000256" key="4">
    <source>
        <dbReference type="ARBA" id="ARBA00022692"/>
    </source>
</evidence>
<dbReference type="eggNOG" id="COG0601">
    <property type="taxonomic scope" value="Bacteria"/>
</dbReference>
<evidence type="ECO:0000256" key="1">
    <source>
        <dbReference type="ARBA" id="ARBA00004651"/>
    </source>
</evidence>
<dbReference type="InterPro" id="IPR000515">
    <property type="entry name" value="MetI-like"/>
</dbReference>
<dbReference type="Proteomes" id="UP000051984">
    <property type="component" value="Unassembled WGS sequence"/>
</dbReference>
<organism evidence="9 10">
    <name type="scientific">Lacticaseibacillus zeae DSM 20178 = KCTC 3804</name>
    <dbReference type="NCBI Taxonomy" id="1423816"/>
    <lineage>
        <taxon>Bacteria</taxon>
        <taxon>Bacillati</taxon>
        <taxon>Bacillota</taxon>
        <taxon>Bacilli</taxon>
        <taxon>Lactobacillales</taxon>
        <taxon>Lactobacillaceae</taxon>
        <taxon>Lacticaseibacillus</taxon>
    </lineage>
</organism>
<dbReference type="PANTHER" id="PTHR43163">
    <property type="entry name" value="DIPEPTIDE TRANSPORT SYSTEM PERMEASE PROTEIN DPPB-RELATED"/>
    <property type="match status" value="1"/>
</dbReference>
<evidence type="ECO:0000256" key="3">
    <source>
        <dbReference type="ARBA" id="ARBA00022475"/>
    </source>
</evidence>
<dbReference type="GO" id="GO:0005886">
    <property type="term" value="C:plasma membrane"/>
    <property type="evidence" value="ECO:0007669"/>
    <property type="project" value="UniProtKB-SubCell"/>
</dbReference>
<dbReference type="PATRIC" id="fig|1423816.3.peg.124"/>
<dbReference type="PROSITE" id="PS50928">
    <property type="entry name" value="ABC_TM1"/>
    <property type="match status" value="1"/>
</dbReference>
<dbReference type="InterPro" id="IPR035906">
    <property type="entry name" value="MetI-like_sf"/>
</dbReference>
<protein>
    <submittedName>
        <fullName evidence="9">Dipeptide oligopeptide nickel ABC transporter permease</fullName>
    </submittedName>
</protein>
<evidence type="ECO:0000313" key="9">
    <source>
        <dbReference type="EMBL" id="KRK13568.1"/>
    </source>
</evidence>
<dbReference type="PANTHER" id="PTHR43163:SF6">
    <property type="entry name" value="DIPEPTIDE TRANSPORT SYSTEM PERMEASE PROTEIN DPPB-RELATED"/>
    <property type="match status" value="1"/>
</dbReference>
<gene>
    <name evidence="9" type="ORF">FD51_GL000122</name>
</gene>
<comment type="caution">
    <text evidence="9">The sequence shown here is derived from an EMBL/GenBank/DDBJ whole genome shotgun (WGS) entry which is preliminary data.</text>
</comment>
<feature type="transmembrane region" description="Helical" evidence="7">
    <location>
        <begin position="9"/>
        <end position="27"/>
    </location>
</feature>
<dbReference type="Gene3D" id="1.10.3720.10">
    <property type="entry name" value="MetI-like"/>
    <property type="match status" value="1"/>
</dbReference>
<keyword evidence="6 7" id="KW-0472">Membrane</keyword>
<feature type="domain" description="ABC transmembrane type-1" evidence="8">
    <location>
        <begin position="95"/>
        <end position="306"/>
    </location>
</feature>
<evidence type="ECO:0000256" key="7">
    <source>
        <dbReference type="RuleBase" id="RU363032"/>
    </source>
</evidence>
<dbReference type="CDD" id="cd06261">
    <property type="entry name" value="TM_PBP2"/>
    <property type="match status" value="1"/>
</dbReference>
<dbReference type="AlphaFoldDB" id="A0A0R1EW82"/>
<dbReference type="InterPro" id="IPR045621">
    <property type="entry name" value="BPD_transp_1_N"/>
</dbReference>
<proteinExistence type="inferred from homology"/>
<dbReference type="RefSeq" id="WP_010488033.1">
    <property type="nucleotide sequence ID" value="NZ_AZCT01000001.1"/>
</dbReference>
<evidence type="ECO:0000259" key="8">
    <source>
        <dbReference type="PROSITE" id="PS50928"/>
    </source>
</evidence>